<dbReference type="CDD" id="cd16393">
    <property type="entry name" value="SPO0J_N"/>
    <property type="match status" value="1"/>
</dbReference>
<sequence>MSKRLGKGLEALLPQIGADDSIVTAKVEDLRPNPYQPRREFNEDKLQELADSIKEHGIIQPIIVRKSFRGYEIVAGERRWRAAQMVGLEEVPVVVKDFDDRQMTEIALIENLQREDLNPIEIAEAYSSIMEKFELTQDELAKKVGQSRSHVANFLRLLNLPKEIRDYVSRGTISMGHARAILGLEDTKQQLALARKIMDEELSVRAVEQLVNRLTRNVPRETKKQKPEGNRIIQQYEEKFRSCLGTSVKIHSGKKRGKIEIEYYSMDDLERILGLLGE</sequence>
<reference evidence="7" key="1">
    <citation type="submission" date="2017-07" db="EMBL/GenBank/DDBJ databases">
        <title>Draft genome sequence of Effusibacillus lacus strain skLN1.</title>
        <authorList>
            <person name="Watanabe M."/>
            <person name="Kojima H."/>
            <person name="Fukui M."/>
        </authorList>
    </citation>
    <scope>NUCLEOTIDE SEQUENCE [LARGE SCALE GENOMIC DNA]</scope>
    <source>
        <strain evidence="7">skLN1</strain>
    </source>
</reference>
<dbReference type="OrthoDB" id="9802051at2"/>
<keyword evidence="4" id="KW-0238">DNA-binding</keyword>
<dbReference type="NCBIfam" id="TIGR00180">
    <property type="entry name" value="parB_part"/>
    <property type="match status" value="1"/>
</dbReference>
<name>A0A292YCH4_9BACL</name>
<gene>
    <name evidence="6" type="ORF">EFBL_0750</name>
</gene>
<dbReference type="Pfam" id="PF17762">
    <property type="entry name" value="HTH_ParB"/>
    <property type="match status" value="1"/>
</dbReference>
<dbReference type="InterPro" id="IPR036086">
    <property type="entry name" value="ParB/Sulfiredoxin_sf"/>
</dbReference>
<dbReference type="SMART" id="SM00470">
    <property type="entry name" value="ParB"/>
    <property type="match status" value="1"/>
</dbReference>
<dbReference type="InterPro" id="IPR050336">
    <property type="entry name" value="Chromosome_partition/occlusion"/>
</dbReference>
<dbReference type="InterPro" id="IPR003115">
    <property type="entry name" value="ParB_N"/>
</dbReference>
<comment type="similarity">
    <text evidence="2">Belongs to the ParB family.</text>
</comment>
<keyword evidence="3" id="KW-0159">Chromosome partition</keyword>
<evidence type="ECO:0000256" key="1">
    <source>
        <dbReference type="ARBA" id="ARBA00004453"/>
    </source>
</evidence>
<dbReference type="PANTHER" id="PTHR33375:SF1">
    <property type="entry name" value="CHROMOSOME-PARTITIONING PROTEIN PARB-RELATED"/>
    <property type="match status" value="1"/>
</dbReference>
<dbReference type="InterPro" id="IPR057240">
    <property type="entry name" value="ParB_dimer_C"/>
</dbReference>
<dbReference type="SUPFAM" id="SSF110849">
    <property type="entry name" value="ParB/Sulfiredoxin"/>
    <property type="match status" value="1"/>
</dbReference>
<dbReference type="GO" id="GO:0003677">
    <property type="term" value="F:DNA binding"/>
    <property type="evidence" value="ECO:0007669"/>
    <property type="project" value="UniProtKB-KW"/>
</dbReference>
<dbReference type="AlphaFoldDB" id="A0A292YCH4"/>
<dbReference type="FunFam" id="3.90.1530.30:FF:000001">
    <property type="entry name" value="Chromosome partitioning protein ParB"/>
    <property type="match status" value="1"/>
</dbReference>
<organism evidence="6 7">
    <name type="scientific">Effusibacillus lacus</name>
    <dbReference type="NCBI Taxonomy" id="1348429"/>
    <lineage>
        <taxon>Bacteria</taxon>
        <taxon>Bacillati</taxon>
        <taxon>Bacillota</taxon>
        <taxon>Bacilli</taxon>
        <taxon>Bacillales</taxon>
        <taxon>Alicyclobacillaceae</taxon>
        <taxon>Effusibacillus</taxon>
    </lineage>
</organism>
<dbReference type="GO" id="GO:0045881">
    <property type="term" value="P:positive regulation of sporulation resulting in formation of a cellular spore"/>
    <property type="evidence" value="ECO:0007669"/>
    <property type="project" value="TreeGrafter"/>
</dbReference>
<dbReference type="GO" id="GO:0005694">
    <property type="term" value="C:chromosome"/>
    <property type="evidence" value="ECO:0007669"/>
    <property type="project" value="TreeGrafter"/>
</dbReference>
<evidence type="ECO:0000256" key="2">
    <source>
        <dbReference type="ARBA" id="ARBA00006295"/>
    </source>
</evidence>
<accession>A0A292YCH4</accession>
<dbReference type="SUPFAM" id="SSF109709">
    <property type="entry name" value="KorB DNA-binding domain-like"/>
    <property type="match status" value="1"/>
</dbReference>
<protein>
    <submittedName>
        <fullName evidence="6">Stage 0 sporulation protein J</fullName>
    </submittedName>
</protein>
<keyword evidence="7" id="KW-1185">Reference proteome</keyword>
<dbReference type="Pfam" id="PF02195">
    <property type="entry name" value="ParB_N"/>
    <property type="match status" value="1"/>
</dbReference>
<dbReference type="PANTHER" id="PTHR33375">
    <property type="entry name" value="CHROMOSOME-PARTITIONING PROTEIN PARB-RELATED"/>
    <property type="match status" value="1"/>
</dbReference>
<evidence type="ECO:0000313" key="7">
    <source>
        <dbReference type="Proteomes" id="UP000217785"/>
    </source>
</evidence>
<proteinExistence type="inferred from homology"/>
<evidence type="ECO:0000259" key="5">
    <source>
        <dbReference type="SMART" id="SM00470"/>
    </source>
</evidence>
<dbReference type="Pfam" id="PF23552">
    <property type="entry name" value="ParB_C"/>
    <property type="match status" value="1"/>
</dbReference>
<evidence type="ECO:0000313" key="6">
    <source>
        <dbReference type="EMBL" id="GAX89132.1"/>
    </source>
</evidence>
<feature type="domain" description="ParB-like N-terminal" evidence="5">
    <location>
        <begin position="23"/>
        <end position="112"/>
    </location>
</feature>
<comment type="subcellular location">
    <subcellularLocation>
        <location evidence="1">Cytoplasm</location>
        <location evidence="1">Nucleoid</location>
    </subcellularLocation>
</comment>
<comment type="caution">
    <text evidence="6">The sequence shown here is derived from an EMBL/GenBank/DDBJ whole genome shotgun (WGS) entry which is preliminary data.</text>
</comment>
<dbReference type="Gene3D" id="3.90.1530.30">
    <property type="match status" value="1"/>
</dbReference>
<dbReference type="InterPro" id="IPR004437">
    <property type="entry name" value="ParB/RepB/Spo0J"/>
</dbReference>
<dbReference type="RefSeq" id="WP_096180819.1">
    <property type="nucleotide sequence ID" value="NZ_BDUF01000014.1"/>
</dbReference>
<dbReference type="Gene3D" id="1.10.10.2830">
    <property type="match status" value="1"/>
</dbReference>
<dbReference type="GO" id="GO:0007059">
    <property type="term" value="P:chromosome segregation"/>
    <property type="evidence" value="ECO:0007669"/>
    <property type="project" value="UniProtKB-KW"/>
</dbReference>
<evidence type="ECO:0000256" key="4">
    <source>
        <dbReference type="ARBA" id="ARBA00023125"/>
    </source>
</evidence>
<dbReference type="InterPro" id="IPR041468">
    <property type="entry name" value="HTH_ParB/Spo0J"/>
</dbReference>
<dbReference type="GO" id="GO:0009295">
    <property type="term" value="C:nucleoid"/>
    <property type="evidence" value="ECO:0007669"/>
    <property type="project" value="UniProtKB-SubCell"/>
</dbReference>
<dbReference type="Proteomes" id="UP000217785">
    <property type="component" value="Unassembled WGS sequence"/>
</dbReference>
<dbReference type="EMBL" id="BDUF01000014">
    <property type="protein sequence ID" value="GAX89132.1"/>
    <property type="molecule type" value="Genomic_DNA"/>
</dbReference>
<evidence type="ECO:0000256" key="3">
    <source>
        <dbReference type="ARBA" id="ARBA00022829"/>
    </source>
</evidence>
<dbReference type="FunFam" id="1.10.10.2830:FF:000001">
    <property type="entry name" value="Chromosome partitioning protein ParB"/>
    <property type="match status" value="1"/>
</dbReference>